<dbReference type="RefSeq" id="WP_157691355.1">
    <property type="nucleotide sequence ID" value="NZ_LT629739.1"/>
</dbReference>
<proteinExistence type="inferred from homology"/>
<reference evidence="8" key="1">
    <citation type="submission" date="2016-10" db="EMBL/GenBank/DDBJ databases">
        <authorList>
            <person name="Varghese N."/>
            <person name="Submissions S."/>
        </authorList>
    </citation>
    <scope>NUCLEOTIDE SEQUENCE [LARGE SCALE GENOMIC DNA]</scope>
    <source>
        <strain evidence="8">DSM 22082</strain>
    </source>
</reference>
<dbReference type="InterPro" id="IPR007554">
    <property type="entry name" value="Glycerophosphate_synth"/>
</dbReference>
<dbReference type="CDD" id="cd00761">
    <property type="entry name" value="Glyco_tranf_GTA_type"/>
    <property type="match status" value="1"/>
</dbReference>
<dbReference type="Pfam" id="PF00535">
    <property type="entry name" value="Glycos_transf_2"/>
    <property type="match status" value="1"/>
</dbReference>
<accession>A0A1H1PRB4</accession>
<dbReference type="Gene3D" id="3.40.50.11820">
    <property type="match status" value="1"/>
</dbReference>
<dbReference type="InterPro" id="IPR043149">
    <property type="entry name" value="TagF_N"/>
</dbReference>
<evidence type="ECO:0000313" key="9">
    <source>
        <dbReference type="Proteomes" id="UP000199700"/>
    </source>
</evidence>
<dbReference type="STRING" id="629680.SAMN04489751_1314"/>
<dbReference type="GO" id="GO:0005886">
    <property type="term" value="C:plasma membrane"/>
    <property type="evidence" value="ECO:0007669"/>
    <property type="project" value="UniProtKB-SubCell"/>
</dbReference>
<dbReference type="EMBL" id="LT629739">
    <property type="protein sequence ID" value="SDS13690.1"/>
    <property type="molecule type" value="Genomic_DNA"/>
</dbReference>
<keyword evidence="4" id="KW-0808">Transferase</keyword>
<dbReference type="OrthoDB" id="8549922at2"/>
<dbReference type="PANTHER" id="PTHR37316:SF3">
    <property type="entry name" value="TEICHOIC ACID GLYCEROL-PHOSPHATE TRANSFERASE"/>
    <property type="match status" value="1"/>
</dbReference>
<keyword evidence="5" id="KW-0777">Teichoic acid biosynthesis</keyword>
<dbReference type="Pfam" id="PF04464">
    <property type="entry name" value="Glyphos_transf"/>
    <property type="match status" value="1"/>
</dbReference>
<comment type="subcellular location">
    <subcellularLocation>
        <location evidence="1">Cell membrane</location>
        <topology evidence="1">Peripheral membrane protein</topology>
    </subcellularLocation>
</comment>
<evidence type="ECO:0000313" key="8">
    <source>
        <dbReference type="EMBL" id="SDS13690.1"/>
    </source>
</evidence>
<dbReference type="Gene3D" id="3.40.50.12580">
    <property type="match status" value="1"/>
</dbReference>
<evidence type="ECO:0000256" key="1">
    <source>
        <dbReference type="ARBA" id="ARBA00004202"/>
    </source>
</evidence>
<dbReference type="InterPro" id="IPR043148">
    <property type="entry name" value="TagF_C"/>
</dbReference>
<protein>
    <submittedName>
        <fullName evidence="8">CDP-glycerol glycerophosphotransferase, TagB/SpsB family</fullName>
    </submittedName>
</protein>
<evidence type="ECO:0000256" key="2">
    <source>
        <dbReference type="ARBA" id="ARBA00010488"/>
    </source>
</evidence>
<dbReference type="SUPFAM" id="SSF53448">
    <property type="entry name" value="Nucleotide-diphospho-sugar transferases"/>
    <property type="match status" value="1"/>
</dbReference>
<evidence type="ECO:0000259" key="7">
    <source>
        <dbReference type="Pfam" id="PF00535"/>
    </source>
</evidence>
<gene>
    <name evidence="8" type="ORF">SAMN04489751_1314</name>
</gene>
<dbReference type="Proteomes" id="UP000199700">
    <property type="component" value="Chromosome"/>
</dbReference>
<keyword evidence="3" id="KW-1003">Cell membrane</keyword>
<name>A0A1H1PRB4_BRESA</name>
<organism evidence="8 9">
    <name type="scientific">Brevibacterium sandarakinum</name>
    <dbReference type="NCBI Taxonomy" id="629680"/>
    <lineage>
        <taxon>Bacteria</taxon>
        <taxon>Bacillati</taxon>
        <taxon>Actinomycetota</taxon>
        <taxon>Actinomycetes</taxon>
        <taxon>Micrococcales</taxon>
        <taxon>Brevibacteriaceae</taxon>
        <taxon>Brevibacterium</taxon>
    </lineage>
</organism>
<keyword evidence="6" id="KW-0472">Membrane</keyword>
<feature type="domain" description="Glycosyltransferase 2-like" evidence="7">
    <location>
        <begin position="62"/>
        <end position="182"/>
    </location>
</feature>
<evidence type="ECO:0000256" key="3">
    <source>
        <dbReference type="ARBA" id="ARBA00022475"/>
    </source>
</evidence>
<dbReference type="Gene3D" id="3.90.550.10">
    <property type="entry name" value="Spore Coat Polysaccharide Biosynthesis Protein SpsA, Chain A"/>
    <property type="match status" value="1"/>
</dbReference>
<evidence type="ECO:0000256" key="5">
    <source>
        <dbReference type="ARBA" id="ARBA00022944"/>
    </source>
</evidence>
<dbReference type="GO" id="GO:0047355">
    <property type="term" value="F:CDP-glycerol glycerophosphotransferase activity"/>
    <property type="evidence" value="ECO:0007669"/>
    <property type="project" value="InterPro"/>
</dbReference>
<dbReference type="SUPFAM" id="SSF53756">
    <property type="entry name" value="UDP-Glycosyltransferase/glycogen phosphorylase"/>
    <property type="match status" value="1"/>
</dbReference>
<dbReference type="InterPro" id="IPR051612">
    <property type="entry name" value="Teichoic_Acid_Biosynth"/>
</dbReference>
<keyword evidence="9" id="KW-1185">Reference proteome</keyword>
<evidence type="ECO:0000256" key="4">
    <source>
        <dbReference type="ARBA" id="ARBA00022679"/>
    </source>
</evidence>
<dbReference type="PANTHER" id="PTHR37316">
    <property type="entry name" value="TEICHOIC ACID GLYCEROL-PHOSPHATE PRIMASE"/>
    <property type="match status" value="1"/>
</dbReference>
<dbReference type="InterPro" id="IPR001173">
    <property type="entry name" value="Glyco_trans_2-like"/>
</dbReference>
<dbReference type="InterPro" id="IPR029044">
    <property type="entry name" value="Nucleotide-diphossugar_trans"/>
</dbReference>
<dbReference type="AlphaFoldDB" id="A0A1H1PRB4"/>
<dbReference type="GO" id="GO:0019350">
    <property type="term" value="P:teichoic acid biosynthetic process"/>
    <property type="evidence" value="ECO:0007669"/>
    <property type="project" value="UniProtKB-KW"/>
</dbReference>
<comment type="similarity">
    <text evidence="2">Belongs to the CDP-glycerol glycerophosphotransferase family.</text>
</comment>
<sequence>MTTASSMQKTARRKVRQVGSLAKNQLVRATRRFNTSLAESESAEKVQLASAITDFPANPQLSVIVPAYNVAKYLEECVESIAAQSYMNWEMLIINDGSQDKTGSIADRVAAVDGRIRVVHQENQGLGAARNTGIKKSRAPYMTFIDSDDLVAPQAFRLMMESAEESGSDVVIGSIDRFNSTRHWVPFWVDLVHDERRIGITAKELPAVMWDVFACNKIFKRTTWNDNVGEFPTGTLYEDQECTAKLFVNDATLDILPETVYHWRHREDGQSITQQKSNIDDLAQRIHVAERVESIVHNYTTTYVEYWYKKCLGEDLFYYYREVPRTGPEFFEVLSRGVREFYDVAPREAIASIDPPRRWLAYLAAYGTREDMLELLTAFDTYRTYYTAVYEEGEIRAHVPQLERLFNSIPNDLRLVKPEHLKPQVVLTAVDSDYNGALTIEGFGYIPNLNFDLSYAVEMQNEQFSLFADSVVIDEDSPGAYTADPYNPHSRSKFRATFTSDLINRSFACVGQTEGNELDLIVSLSAKEHSWEVKNPKRSAEGIGGWPAPTEMTTGGHRFVVVGDSSTGTTLKMLTPRFKVLALRFSDGSIRIDAEQCTYNRLPNHARFGLENACVRIKSGSEVLTSGLVHGDASGFYATLSTKDLNVPHQSQFSQSLNVDIICDGKFAAPLAVSQQLIDNLEPQGLVAVTSSGFGYLGMKLSSVSTLVESVVCDHESNEIVFSGRHFVAKDEIRTYVPSLALVSADDTIKCTDLRWHQGTGSYVARFRLVDRGGEILRPGRFILQSLMPTKQNKPATLWVGTSSELERQLPKDLTSRAHNLRLTAVGKSRALEITLTGPGKTKDSESAFQVRSRSLAHFSDPDRAVEPGTVFFESFSGDSVTDSPKEIDKVSATHFPELKRFWSVRDLSIDVPEGAVPLVAGTDEWMYRLATSSVIVNNNNFPHYFRKAKAQKYIQTWHGTPLKKIGNDVPGASLSLRYRTLMTKEAETEWDLMLAQSSWAAETLSSAFAFDGLVFDAGYPRNDALADKSRMVKSRSSVREMYRIGERQTVILYAPTWRDDLKDSSGRYSRIDFLGMDNTIKSLGSDYIIFYRGHANSAHSRQGPLPSGVIDVTGHSDVNELMAAADLMITDYSSIMFDFVVTGKPISFVVPDLGRYRDDTRGFYFDFERESPGPLFSNGEQAVPWIKSAAEGAITNSEKYLNFVGRFAPSDDGRSAERFMDEYANLFGIGSLRKEV</sequence>
<evidence type="ECO:0000256" key="6">
    <source>
        <dbReference type="ARBA" id="ARBA00023136"/>
    </source>
</evidence>